<evidence type="ECO:0000313" key="1">
    <source>
        <dbReference type="EMBL" id="ATA93664.1"/>
    </source>
</evidence>
<dbReference type="Proteomes" id="UP000243753">
    <property type="component" value="Chromosome"/>
</dbReference>
<accession>A0AAC9Z2Q7</accession>
<name>A0AAC9Z2Q7_9FLAO</name>
<dbReference type="AlphaFoldDB" id="A0AAC9Z2Q7"/>
<dbReference type="EMBL" id="CP022389">
    <property type="protein sequence ID" value="ATA93664.1"/>
    <property type="molecule type" value="Genomic_DNA"/>
</dbReference>
<proteinExistence type="predicted"/>
<protein>
    <submittedName>
        <fullName evidence="1">Uncharacterized protein</fullName>
    </submittedName>
</protein>
<reference evidence="2" key="1">
    <citation type="submission" date="2017-06" db="EMBL/GenBank/DDBJ databases">
        <title>Capnocytophaga spp. assemblies.</title>
        <authorList>
            <person name="Gulvik C.A."/>
        </authorList>
    </citation>
    <scope>NUCLEOTIDE SEQUENCE [LARGE SCALE GENOMIC DNA]</scope>
    <source>
        <strain evidence="2">H3936</strain>
    </source>
</reference>
<sequence length="480" mass="55939">MKSNFLNTCSILFGAFLLFSSCQPEEISLEKEFQENFEKELFVKEAKHLLEEKLKKSLGKESNMFEFSVNWDTFKFEELEDLMTVNERFASVEVAFNTKLSNSNHILWYKNKEKLTAKLSLKTYENGKLKAMMLLDIGGKIENIFVVENDVVKQYKKLSKKTVNVLFGGVYSQKSESKRTQRGAEDDCEECELLDEVVVVHYVRKNRISLIDLYIGYTSMTTLEPPIYRFDYDRVHPMEETFELNDGAGGGYFFGDMEDDDEIIDQITDEKIKCLHDKLRKGNNDYVKEIFSKFEGNGADFDIVISSKDKVIGRQGTEINGITKYTRGDKTIYIEISESKAVGRSALEIARTIFHEYIHADIHRKIQTGDVSNPSDFKSVYEKYKSEREEQYQHEMMGKLYVETMRDALKKFHKEQLTEDYNKFVKNYEREPSDELYEALAWQGLKEHNVDAYKELNPDKKKSIDEVLQTEAKMLTKNCN</sequence>
<dbReference type="RefSeq" id="WP_095918682.1">
    <property type="nucleotide sequence ID" value="NZ_CP022389.1"/>
</dbReference>
<dbReference type="PROSITE" id="PS51257">
    <property type="entry name" value="PROKAR_LIPOPROTEIN"/>
    <property type="match status" value="1"/>
</dbReference>
<evidence type="ECO:0000313" key="2">
    <source>
        <dbReference type="Proteomes" id="UP000243753"/>
    </source>
</evidence>
<organism evidence="1 2">
    <name type="scientific">Capnocytophaga canimorsus</name>
    <dbReference type="NCBI Taxonomy" id="28188"/>
    <lineage>
        <taxon>Bacteria</taxon>
        <taxon>Pseudomonadati</taxon>
        <taxon>Bacteroidota</taxon>
        <taxon>Flavobacteriia</taxon>
        <taxon>Flavobacteriales</taxon>
        <taxon>Flavobacteriaceae</taxon>
        <taxon>Capnocytophaga</taxon>
    </lineage>
</organism>
<gene>
    <name evidence="1" type="ORF">CGC54_04595</name>
</gene>